<feature type="region of interest" description="Disordered" evidence="1">
    <location>
        <begin position="1"/>
        <end position="56"/>
    </location>
</feature>
<evidence type="ECO:0000313" key="2">
    <source>
        <dbReference type="EMBL" id="MEQ2179743.1"/>
    </source>
</evidence>
<evidence type="ECO:0000313" key="3">
    <source>
        <dbReference type="Proteomes" id="UP001476798"/>
    </source>
</evidence>
<feature type="compositionally biased region" description="Basic and acidic residues" evidence="1">
    <location>
        <begin position="1"/>
        <end position="16"/>
    </location>
</feature>
<accession>A0ABV0P8I2</accession>
<organism evidence="2 3">
    <name type="scientific">Goodea atripinnis</name>
    <dbReference type="NCBI Taxonomy" id="208336"/>
    <lineage>
        <taxon>Eukaryota</taxon>
        <taxon>Metazoa</taxon>
        <taxon>Chordata</taxon>
        <taxon>Craniata</taxon>
        <taxon>Vertebrata</taxon>
        <taxon>Euteleostomi</taxon>
        <taxon>Actinopterygii</taxon>
        <taxon>Neopterygii</taxon>
        <taxon>Teleostei</taxon>
        <taxon>Neoteleostei</taxon>
        <taxon>Acanthomorphata</taxon>
        <taxon>Ovalentaria</taxon>
        <taxon>Atherinomorphae</taxon>
        <taxon>Cyprinodontiformes</taxon>
        <taxon>Goodeidae</taxon>
        <taxon>Goodea</taxon>
    </lineage>
</organism>
<dbReference type="EMBL" id="JAHRIO010063861">
    <property type="protein sequence ID" value="MEQ2179743.1"/>
    <property type="molecule type" value="Genomic_DNA"/>
</dbReference>
<dbReference type="Proteomes" id="UP001476798">
    <property type="component" value="Unassembled WGS sequence"/>
</dbReference>
<protein>
    <submittedName>
        <fullName evidence="2">Uncharacterized protein</fullName>
    </submittedName>
</protein>
<evidence type="ECO:0000256" key="1">
    <source>
        <dbReference type="SAM" id="MobiDB-lite"/>
    </source>
</evidence>
<name>A0ABV0P8I2_9TELE</name>
<reference evidence="2 3" key="1">
    <citation type="submission" date="2021-06" db="EMBL/GenBank/DDBJ databases">
        <authorList>
            <person name="Palmer J.M."/>
        </authorList>
    </citation>
    <scope>NUCLEOTIDE SEQUENCE [LARGE SCALE GENOMIC DNA]</scope>
    <source>
        <strain evidence="2 3">GA_2019</strain>
        <tissue evidence="2">Muscle</tissue>
    </source>
</reference>
<proteinExistence type="predicted"/>
<comment type="caution">
    <text evidence="2">The sequence shown here is derived from an EMBL/GenBank/DDBJ whole genome shotgun (WGS) entry which is preliminary data.</text>
</comment>
<sequence>MFPEVHRVVQRSDKITRPSPGKRKSSSSVEVGAKLHRRSSNVGRLRGPGMANKENEVTCSDDVRGLHAGLPTISADASKMAGASSKYADFTEVRNRSEVETYYENICLLVFLLVLDQKNTSFYVFFSQVIKGPRSYDSHSLWKRSPT</sequence>
<keyword evidence="3" id="KW-1185">Reference proteome</keyword>
<gene>
    <name evidence="2" type="ORF">GOODEAATRI_028297</name>
</gene>